<name>A0A6N3EFU1_9ACTN</name>
<dbReference type="AlphaFoldDB" id="A0A6N3EFU1"/>
<dbReference type="Gene3D" id="3.40.50.300">
    <property type="entry name" value="P-loop containing nucleotide triphosphate hydrolases"/>
    <property type="match status" value="1"/>
</dbReference>
<evidence type="ECO:0000313" key="3">
    <source>
        <dbReference type="EMBL" id="VYU39900.1"/>
    </source>
</evidence>
<dbReference type="Pfam" id="PF00437">
    <property type="entry name" value="T2SSE"/>
    <property type="match status" value="1"/>
</dbReference>
<dbReference type="InterPro" id="IPR001482">
    <property type="entry name" value="T2SS/T4SS_dom"/>
</dbReference>
<dbReference type="CDD" id="cd01130">
    <property type="entry name" value="VirB11-like_ATPase"/>
    <property type="match status" value="1"/>
</dbReference>
<dbReference type="GO" id="GO:0016887">
    <property type="term" value="F:ATP hydrolysis activity"/>
    <property type="evidence" value="ECO:0007669"/>
    <property type="project" value="InterPro"/>
</dbReference>
<evidence type="ECO:0000256" key="1">
    <source>
        <dbReference type="ARBA" id="ARBA00006611"/>
    </source>
</evidence>
<sequence>MLNRDLLRIERDAVRQATGVLTAANDASESNEQRDARARDLLAEIVDSSPEGSRLDDDSFDAVIQAGINDLYYLGPIEELLPDTTISEIMVNAPDDVWVERAGLLQKTPVTFEDDEHVKFVINRIASADGRRCDEAQPLCDCILNRPGAIFNGSRVAATAKGIAVDHNILNIRKFRPDAVEPEDLMALGTFDQRMLEFMEAIVLGRMNVVIAGGTGSGKTTLLNACSSFIPDNQRIVTIEDAPELRLQKPHVVRKTARRPNIEGEGEITIRQLVIHALRERPDRIVVGECRGGEAFDMIQAMMTGHEGSLTTVHSSNAREATTRLRSMIQQTGTEMRSEQIMELIASAIDFIVFVNRFDIDGSRKITEIAEVQGMQGDVITIGTIMRFEQTGFSEDGKVLGEFMPTGERITPAHREKLFARGVYVDDDFWFRR</sequence>
<dbReference type="PANTHER" id="PTHR30486:SF15">
    <property type="entry name" value="TYPE II_IV SECRETION SYSTEM ATPASE"/>
    <property type="match status" value="1"/>
</dbReference>
<dbReference type="Gene3D" id="3.30.450.380">
    <property type="match status" value="1"/>
</dbReference>
<dbReference type="PANTHER" id="PTHR30486">
    <property type="entry name" value="TWITCHING MOTILITY PROTEIN PILT"/>
    <property type="match status" value="1"/>
</dbReference>
<dbReference type="EMBL" id="CACRTW010000055">
    <property type="protein sequence ID" value="VYU39900.1"/>
    <property type="molecule type" value="Genomic_DNA"/>
</dbReference>
<dbReference type="InterPro" id="IPR050921">
    <property type="entry name" value="T4SS_GSP_E_ATPase"/>
</dbReference>
<evidence type="ECO:0000259" key="2">
    <source>
        <dbReference type="Pfam" id="PF00437"/>
    </source>
</evidence>
<accession>A0A6N3EFU1</accession>
<dbReference type="SUPFAM" id="SSF52540">
    <property type="entry name" value="P-loop containing nucleoside triphosphate hydrolases"/>
    <property type="match status" value="1"/>
</dbReference>
<organism evidence="3">
    <name type="scientific">Collinsella aerofaciens</name>
    <dbReference type="NCBI Taxonomy" id="74426"/>
    <lineage>
        <taxon>Bacteria</taxon>
        <taxon>Bacillati</taxon>
        <taxon>Actinomycetota</taxon>
        <taxon>Coriobacteriia</taxon>
        <taxon>Coriobacteriales</taxon>
        <taxon>Coriobacteriaceae</taxon>
        <taxon>Collinsella</taxon>
    </lineage>
</organism>
<dbReference type="InterPro" id="IPR027417">
    <property type="entry name" value="P-loop_NTPase"/>
</dbReference>
<proteinExistence type="inferred from homology"/>
<reference evidence="3" key="1">
    <citation type="submission" date="2019-11" db="EMBL/GenBank/DDBJ databases">
        <authorList>
            <person name="Feng L."/>
        </authorList>
    </citation>
    <scope>NUCLEOTIDE SEQUENCE</scope>
    <source>
        <strain evidence="3">CaerofaciensLFYP39</strain>
    </source>
</reference>
<comment type="similarity">
    <text evidence="1">Belongs to the GSP E family.</text>
</comment>
<protein>
    <submittedName>
        <fullName evidence="3">Conjugal transfer protein/MT3759</fullName>
    </submittedName>
</protein>
<dbReference type="RefSeq" id="WP_156600877.1">
    <property type="nucleotide sequence ID" value="NZ_CACRTW010000055.1"/>
</dbReference>
<gene>
    <name evidence="3" type="ORF">CALFYP39_00034</name>
</gene>
<feature type="domain" description="Bacterial type II secretion system protein E" evidence="2">
    <location>
        <begin position="75"/>
        <end position="353"/>
    </location>
</feature>